<accession>A0ABP9I7M7</accession>
<feature type="transmembrane region" description="Helical" evidence="1">
    <location>
        <begin position="146"/>
        <end position="167"/>
    </location>
</feature>
<feature type="transmembrane region" description="Helical" evidence="1">
    <location>
        <begin position="179"/>
        <end position="199"/>
    </location>
</feature>
<proteinExistence type="predicted"/>
<evidence type="ECO:0000313" key="2">
    <source>
        <dbReference type="EMBL" id="GAA4990929.1"/>
    </source>
</evidence>
<evidence type="ECO:0000256" key="1">
    <source>
        <dbReference type="SAM" id="Phobius"/>
    </source>
</evidence>
<dbReference type="RefSeq" id="WP_345713473.1">
    <property type="nucleotide sequence ID" value="NZ_BAABIL010000514.1"/>
</dbReference>
<keyword evidence="3" id="KW-1185">Reference proteome</keyword>
<comment type="caution">
    <text evidence="2">The sequence shown here is derived from an EMBL/GenBank/DDBJ whole genome shotgun (WGS) entry which is preliminary data.</text>
</comment>
<keyword evidence="1" id="KW-0812">Transmembrane</keyword>
<gene>
    <name evidence="2" type="ORF">GCM10023225_29760</name>
</gene>
<dbReference type="PANTHER" id="PTHR36832:SF2">
    <property type="entry name" value="INTEGRAL MEMBRANE PROTEIN"/>
    <property type="match status" value="1"/>
</dbReference>
<dbReference type="Pfam" id="PF06182">
    <property type="entry name" value="ABC2_membrane_6"/>
    <property type="match status" value="1"/>
</dbReference>
<dbReference type="EMBL" id="BAABIL010000514">
    <property type="protein sequence ID" value="GAA4990929.1"/>
    <property type="molecule type" value="Genomic_DNA"/>
</dbReference>
<protein>
    <submittedName>
        <fullName evidence="2">ABC-2 family transporter protein</fullName>
    </submittedName>
</protein>
<dbReference type="InterPro" id="IPR010390">
    <property type="entry name" value="ABC-2_transporter-like"/>
</dbReference>
<name>A0ABP9I7M7_9ACTN</name>
<organism evidence="2 3">
    <name type="scientific">Kineococcus glutinatus</name>
    <dbReference type="NCBI Taxonomy" id="1070872"/>
    <lineage>
        <taxon>Bacteria</taxon>
        <taxon>Bacillati</taxon>
        <taxon>Actinomycetota</taxon>
        <taxon>Actinomycetes</taxon>
        <taxon>Kineosporiales</taxon>
        <taxon>Kineosporiaceae</taxon>
        <taxon>Kineococcus</taxon>
    </lineage>
</organism>
<dbReference type="Proteomes" id="UP001501195">
    <property type="component" value="Unassembled WGS sequence"/>
</dbReference>
<sequence length="266" mass="27650">MPAGPYPALAVAGFRRWSAYRLATWTSATANVVFGLLKAAVVSATVGAAGGSVAGYDAAEATTFAWLSQALIAPVNLFARDDMAQRVRSGDVAVDLARPVDPQLAAWAGDLGRAAYQFLPRGVPPLLVGALVSGLVLPAAPAPYLLGAVSLVMAVSLSFACQWLVNLLAFRWLDVRGPLALYTVVSLVLTGLAVPVWWFPGWLRELALVTPFPSMLQAPVDVLTGRAAGTAALEVLGVQALWLAGALLAGHVGFRAGARRLVVQGG</sequence>
<dbReference type="PANTHER" id="PTHR36832">
    <property type="entry name" value="SLR1174 PROTEIN-RELATED"/>
    <property type="match status" value="1"/>
</dbReference>
<evidence type="ECO:0000313" key="3">
    <source>
        <dbReference type="Proteomes" id="UP001501195"/>
    </source>
</evidence>
<feature type="transmembrane region" description="Helical" evidence="1">
    <location>
        <begin position="123"/>
        <end position="140"/>
    </location>
</feature>
<feature type="transmembrane region" description="Helical" evidence="1">
    <location>
        <begin position="236"/>
        <end position="254"/>
    </location>
</feature>
<keyword evidence="1" id="KW-1133">Transmembrane helix</keyword>
<reference evidence="3" key="1">
    <citation type="journal article" date="2019" name="Int. J. Syst. Evol. Microbiol.">
        <title>The Global Catalogue of Microorganisms (GCM) 10K type strain sequencing project: providing services to taxonomists for standard genome sequencing and annotation.</title>
        <authorList>
            <consortium name="The Broad Institute Genomics Platform"/>
            <consortium name="The Broad Institute Genome Sequencing Center for Infectious Disease"/>
            <person name="Wu L."/>
            <person name="Ma J."/>
        </authorList>
    </citation>
    <scope>NUCLEOTIDE SEQUENCE [LARGE SCALE GENOMIC DNA]</scope>
    <source>
        <strain evidence="3">JCM 18126</strain>
    </source>
</reference>
<keyword evidence="1" id="KW-0472">Membrane</keyword>